<proteinExistence type="predicted"/>
<feature type="transmembrane region" description="Helical" evidence="1">
    <location>
        <begin position="36"/>
        <end position="58"/>
    </location>
</feature>
<dbReference type="Proteomes" id="UP000184543">
    <property type="component" value="Unassembled WGS sequence"/>
</dbReference>
<evidence type="ECO:0000313" key="2">
    <source>
        <dbReference type="EMBL" id="SHK01207.1"/>
    </source>
</evidence>
<reference evidence="3" key="1">
    <citation type="submission" date="2016-11" db="EMBL/GenBank/DDBJ databases">
        <authorList>
            <person name="Varghese N."/>
            <person name="Submissions S."/>
        </authorList>
    </citation>
    <scope>NUCLEOTIDE SEQUENCE [LARGE SCALE GENOMIC DNA]</scope>
    <source>
        <strain evidence="3">DSM 19858</strain>
    </source>
</reference>
<keyword evidence="3" id="KW-1185">Reference proteome</keyword>
<dbReference type="STRING" id="192903.SAMN04488513_1175"/>
<accession>A0A1M6NZP8</accession>
<keyword evidence="1" id="KW-0812">Transmembrane</keyword>
<evidence type="ECO:0000313" key="3">
    <source>
        <dbReference type="Proteomes" id="UP000184543"/>
    </source>
</evidence>
<sequence>MNLKQKILLFSILLVTHIFGGKRITISFYENYYVLNFMELMVSLLTVISGIAILISILKMMKTK</sequence>
<organism evidence="2 3">
    <name type="scientific">Pseudozobellia thermophila</name>
    <dbReference type="NCBI Taxonomy" id="192903"/>
    <lineage>
        <taxon>Bacteria</taxon>
        <taxon>Pseudomonadati</taxon>
        <taxon>Bacteroidota</taxon>
        <taxon>Flavobacteriia</taxon>
        <taxon>Flavobacteriales</taxon>
        <taxon>Flavobacteriaceae</taxon>
        <taxon>Pseudozobellia</taxon>
    </lineage>
</organism>
<name>A0A1M6NZP8_9FLAO</name>
<evidence type="ECO:0000256" key="1">
    <source>
        <dbReference type="SAM" id="Phobius"/>
    </source>
</evidence>
<dbReference type="AlphaFoldDB" id="A0A1M6NZP8"/>
<protein>
    <submittedName>
        <fullName evidence="2">Uncharacterized protein</fullName>
    </submittedName>
</protein>
<keyword evidence="1" id="KW-1133">Transmembrane helix</keyword>
<gene>
    <name evidence="2" type="ORF">SAMN04488513_1175</name>
</gene>
<keyword evidence="1" id="KW-0472">Membrane</keyword>
<dbReference type="EMBL" id="FQYU01000017">
    <property type="protein sequence ID" value="SHK01207.1"/>
    <property type="molecule type" value="Genomic_DNA"/>
</dbReference>